<gene>
    <name evidence="1" type="ORF">GCM10009104_27020</name>
</gene>
<keyword evidence="2" id="KW-1185">Reference proteome</keyword>
<accession>A0ABP3TF99</accession>
<dbReference type="EMBL" id="BAAAET010000003">
    <property type="protein sequence ID" value="GAA0697327.1"/>
    <property type="molecule type" value="Genomic_DNA"/>
</dbReference>
<organism evidence="1 2">
    <name type="scientific">Marinobacterium maritimum</name>
    <dbReference type="NCBI Taxonomy" id="500162"/>
    <lineage>
        <taxon>Bacteria</taxon>
        <taxon>Pseudomonadati</taxon>
        <taxon>Pseudomonadota</taxon>
        <taxon>Gammaproteobacteria</taxon>
        <taxon>Oceanospirillales</taxon>
        <taxon>Oceanospirillaceae</taxon>
        <taxon>Marinobacterium</taxon>
    </lineage>
</organism>
<evidence type="ECO:0000313" key="2">
    <source>
        <dbReference type="Proteomes" id="UP001499915"/>
    </source>
</evidence>
<name>A0ABP3TF99_9GAMM</name>
<evidence type="ECO:0000313" key="1">
    <source>
        <dbReference type="EMBL" id="GAA0697327.1"/>
    </source>
</evidence>
<comment type="caution">
    <text evidence="1">The sequence shown here is derived from an EMBL/GenBank/DDBJ whole genome shotgun (WGS) entry which is preliminary data.</text>
</comment>
<protein>
    <submittedName>
        <fullName evidence="1">Uncharacterized protein</fullName>
    </submittedName>
</protein>
<dbReference type="RefSeq" id="WP_343806874.1">
    <property type="nucleotide sequence ID" value="NZ_BAAAET010000003.1"/>
</dbReference>
<reference evidence="2" key="1">
    <citation type="journal article" date="2019" name="Int. J. Syst. Evol. Microbiol.">
        <title>The Global Catalogue of Microorganisms (GCM) 10K type strain sequencing project: providing services to taxonomists for standard genome sequencing and annotation.</title>
        <authorList>
            <consortium name="The Broad Institute Genomics Platform"/>
            <consortium name="The Broad Institute Genome Sequencing Center for Infectious Disease"/>
            <person name="Wu L."/>
            <person name="Ma J."/>
        </authorList>
    </citation>
    <scope>NUCLEOTIDE SEQUENCE [LARGE SCALE GENOMIC DNA]</scope>
    <source>
        <strain evidence="2">JCM 15134</strain>
    </source>
</reference>
<dbReference type="Proteomes" id="UP001499915">
    <property type="component" value="Unassembled WGS sequence"/>
</dbReference>
<sequence length="138" mass="15857">MFRFVAEPLTRENVLEQLEMLGAIVVEQGRVLQVSLLDYHFAFRWVELPAELEAIREKVAQVADEMHTWHLDVGASDEEQVRLRGLAVEKRLEYCPLMDTEQAFAQHRALAEAGECERILISLRMSDSPEALICDYIV</sequence>
<proteinExistence type="predicted"/>